<evidence type="ECO:0000313" key="2">
    <source>
        <dbReference type="EMBL" id="MEZ0453646.1"/>
    </source>
</evidence>
<dbReference type="RefSeq" id="WP_171019309.1">
    <property type="nucleotide sequence ID" value="NZ_CP162525.1"/>
</dbReference>
<evidence type="ECO:0000259" key="1">
    <source>
        <dbReference type="PROSITE" id="PS51186"/>
    </source>
</evidence>
<accession>A0A4U9VQK5</accession>
<evidence type="ECO:0000313" key="4">
    <source>
        <dbReference type="Proteomes" id="UP000308196"/>
    </source>
</evidence>
<evidence type="ECO:0000313" key="5">
    <source>
        <dbReference type="Proteomes" id="UP001566204"/>
    </source>
</evidence>
<dbReference type="EMBL" id="LR590484">
    <property type="protein sequence ID" value="VTR48109.1"/>
    <property type="molecule type" value="Genomic_DNA"/>
</dbReference>
<reference evidence="2 5" key="2">
    <citation type="submission" date="2024-06" db="EMBL/GenBank/DDBJ databases">
        <title>Soil Sphingobacterium thalpophilum.</title>
        <authorList>
            <person name="Yang J."/>
            <person name="Li J."/>
        </authorList>
    </citation>
    <scope>NUCLEOTIDE SEQUENCE [LARGE SCALE GENOMIC DNA]</scope>
    <source>
        <strain evidence="2 5">22g91tb</strain>
    </source>
</reference>
<organism evidence="3 4">
    <name type="scientific">Sphingobacterium thalpophilum</name>
    <dbReference type="NCBI Taxonomy" id="259"/>
    <lineage>
        <taxon>Bacteria</taxon>
        <taxon>Pseudomonadati</taxon>
        <taxon>Bacteroidota</taxon>
        <taxon>Sphingobacteriia</taxon>
        <taxon>Sphingobacteriales</taxon>
        <taxon>Sphingobacteriaceae</taxon>
        <taxon>Sphingobacterium</taxon>
    </lineage>
</organism>
<dbReference type="PROSITE" id="PS51186">
    <property type="entry name" value="GNAT"/>
    <property type="match status" value="1"/>
</dbReference>
<dbReference type="EC" id="2.3.1.-" evidence="2"/>
<dbReference type="KEGG" id="stha:NCTC11429_03632"/>
<proteinExistence type="predicted"/>
<feature type="domain" description="N-acetyltransferase" evidence="1">
    <location>
        <begin position="5"/>
        <end position="159"/>
    </location>
</feature>
<dbReference type="Proteomes" id="UP000308196">
    <property type="component" value="Chromosome"/>
</dbReference>
<evidence type="ECO:0000313" key="3">
    <source>
        <dbReference type="EMBL" id="VTR48109.1"/>
    </source>
</evidence>
<reference evidence="3 4" key="1">
    <citation type="submission" date="2019-05" db="EMBL/GenBank/DDBJ databases">
        <authorList>
            <consortium name="Pathogen Informatics"/>
        </authorList>
    </citation>
    <scope>NUCLEOTIDE SEQUENCE [LARGE SCALE GENOMIC DNA]</scope>
    <source>
        <strain evidence="3 4">NCTC11429</strain>
    </source>
</reference>
<sequence>MTTSIYIRQEKPEERSHVFKLIEAAFKDVVHTDHREQFLVERLRTSQAFIPELSLVAVCEEQIVGYILLSRIKIRSASIDHDSLAVAPVAVLPQYQNRGIGGILLNEAHERARILGFRSAILLGHATYYPKFGYKEAASFHIQLPFDVPPENCMAIELVKNGLSGIEGTVEYPAEFFG</sequence>
<dbReference type="GO" id="GO:0016747">
    <property type="term" value="F:acyltransferase activity, transferring groups other than amino-acyl groups"/>
    <property type="evidence" value="ECO:0007669"/>
    <property type="project" value="InterPro"/>
</dbReference>
<dbReference type="AlphaFoldDB" id="A0A4U9VQK5"/>
<dbReference type="EMBL" id="JBEOQB010000005">
    <property type="protein sequence ID" value="MEZ0453646.1"/>
    <property type="molecule type" value="Genomic_DNA"/>
</dbReference>
<gene>
    <name evidence="2" type="ORF">ABTW24_18800</name>
    <name evidence="3" type="ORF">NCTC11429_03632</name>
</gene>
<protein>
    <submittedName>
        <fullName evidence="2">N-acetyltransferase</fullName>
        <ecNumber evidence="2">2.3.1.-</ecNumber>
    </submittedName>
    <submittedName>
        <fullName evidence="3">Predicted acetyltransferase</fullName>
    </submittedName>
</protein>
<keyword evidence="2" id="KW-0012">Acyltransferase</keyword>
<dbReference type="STRING" id="1123265.GCA_000686625_01232"/>
<dbReference type="InterPro" id="IPR016181">
    <property type="entry name" value="Acyl_CoA_acyltransferase"/>
</dbReference>
<dbReference type="SUPFAM" id="SSF55729">
    <property type="entry name" value="Acyl-CoA N-acyltransferases (Nat)"/>
    <property type="match status" value="1"/>
</dbReference>
<name>A0A4U9VQK5_9SPHI</name>
<keyword evidence="3" id="KW-0808">Transferase</keyword>
<dbReference type="Gene3D" id="3.40.630.30">
    <property type="match status" value="1"/>
</dbReference>
<dbReference type="Proteomes" id="UP001566204">
    <property type="component" value="Unassembled WGS sequence"/>
</dbReference>
<dbReference type="InterPro" id="IPR000182">
    <property type="entry name" value="GNAT_dom"/>
</dbReference>
<dbReference type="CDD" id="cd04301">
    <property type="entry name" value="NAT_SF"/>
    <property type="match status" value="1"/>
</dbReference>
<dbReference type="GeneID" id="78464292"/>
<dbReference type="Pfam" id="PF13508">
    <property type="entry name" value="Acetyltransf_7"/>
    <property type="match status" value="1"/>
</dbReference>
<keyword evidence="5" id="KW-1185">Reference proteome</keyword>